<keyword evidence="11" id="KW-1185">Reference proteome</keyword>
<proteinExistence type="predicted"/>
<gene>
    <name evidence="10" type="ORF">L2A60_13300</name>
</gene>
<feature type="transmembrane region" description="Helical" evidence="9">
    <location>
        <begin position="107"/>
        <end position="128"/>
    </location>
</feature>
<dbReference type="Proteomes" id="UP001521209">
    <property type="component" value="Unassembled WGS sequence"/>
</dbReference>
<keyword evidence="2" id="KW-0813">Transport</keyword>
<protein>
    <submittedName>
        <fullName evidence="10">ABC transporter permease</fullName>
    </submittedName>
</protein>
<reference evidence="10 11" key="1">
    <citation type="submission" date="2022-01" db="EMBL/GenBank/DDBJ databases">
        <authorList>
            <person name="Won M."/>
            <person name="Kim S.-J."/>
            <person name="Kwon S.-W."/>
        </authorList>
    </citation>
    <scope>NUCLEOTIDE SEQUENCE [LARGE SCALE GENOMIC DNA]</scope>
    <source>
        <strain evidence="10 11">KCTC 23505</strain>
    </source>
</reference>
<keyword evidence="7 9" id="KW-0472">Membrane</keyword>
<evidence type="ECO:0000256" key="7">
    <source>
        <dbReference type="ARBA" id="ARBA00023136"/>
    </source>
</evidence>
<evidence type="ECO:0000256" key="3">
    <source>
        <dbReference type="ARBA" id="ARBA00022475"/>
    </source>
</evidence>
<organism evidence="10 11">
    <name type="scientific">Acidiphilium iwatense</name>
    <dbReference type="NCBI Taxonomy" id="768198"/>
    <lineage>
        <taxon>Bacteria</taxon>
        <taxon>Pseudomonadati</taxon>
        <taxon>Pseudomonadota</taxon>
        <taxon>Alphaproteobacteria</taxon>
        <taxon>Acetobacterales</taxon>
        <taxon>Acidocellaceae</taxon>
        <taxon>Acidiphilium</taxon>
    </lineage>
</organism>
<keyword evidence="6 9" id="KW-1133">Transmembrane helix</keyword>
<dbReference type="EMBL" id="JAKGBZ010000027">
    <property type="protein sequence ID" value="MCF3947654.1"/>
    <property type="molecule type" value="Genomic_DNA"/>
</dbReference>
<dbReference type="Pfam" id="PF02653">
    <property type="entry name" value="BPD_transp_2"/>
    <property type="match status" value="1"/>
</dbReference>
<keyword evidence="5 9" id="KW-0812">Transmembrane</keyword>
<feature type="transmembrane region" description="Helical" evidence="9">
    <location>
        <begin position="308"/>
        <end position="327"/>
    </location>
</feature>
<dbReference type="InterPro" id="IPR001851">
    <property type="entry name" value="ABC_transp_permease"/>
</dbReference>
<feature type="region of interest" description="Disordered" evidence="8">
    <location>
        <begin position="1"/>
        <end position="22"/>
    </location>
</feature>
<comment type="caution">
    <text evidence="10">The sequence shown here is derived from an EMBL/GenBank/DDBJ whole genome shotgun (WGS) entry which is preliminary data.</text>
</comment>
<dbReference type="RefSeq" id="WP_235704909.1">
    <property type="nucleotide sequence ID" value="NZ_JAKGBZ010000027.1"/>
</dbReference>
<dbReference type="CDD" id="cd06579">
    <property type="entry name" value="TM_PBP1_transp_AraH_like"/>
    <property type="match status" value="1"/>
</dbReference>
<evidence type="ECO:0000313" key="10">
    <source>
        <dbReference type="EMBL" id="MCF3947654.1"/>
    </source>
</evidence>
<feature type="transmembrane region" description="Helical" evidence="9">
    <location>
        <begin position="174"/>
        <end position="197"/>
    </location>
</feature>
<keyword evidence="4" id="KW-0997">Cell inner membrane</keyword>
<feature type="transmembrane region" description="Helical" evidence="9">
    <location>
        <begin position="266"/>
        <end position="296"/>
    </location>
</feature>
<evidence type="ECO:0000256" key="4">
    <source>
        <dbReference type="ARBA" id="ARBA00022519"/>
    </source>
</evidence>
<accession>A0ABS9E243</accession>
<evidence type="ECO:0000256" key="5">
    <source>
        <dbReference type="ARBA" id="ARBA00022692"/>
    </source>
</evidence>
<evidence type="ECO:0000256" key="8">
    <source>
        <dbReference type="SAM" id="MobiDB-lite"/>
    </source>
</evidence>
<sequence>MARTETTPTPPATPSAAAPRKSFRLPPETGIFIILALIMGGMELLTGNFLTVGNISTLLVNTITIGLLAVSETFVLLIGGIDLSVGAVQALSGVAAAVVINHTPLGWPGAILAGILAGAAIGFINGAITHYVNVPSFITTFATLGVAASIPLIVTQANPIPIFDNTFNALGQGYVLKIIPIGVLIMLLIAAIAHVVLSRTAFGVKVYAVGGNRHSAYLAGVNLARIDILCFTLSGTIAGFAGVILAARLASGYPTAGSGASLFDGIASAVVGGVSLFGGSGSVAGALLGAIVIGTLTEGMDVLDLNTYWQPLVIGVVILLAVTLDTWKSGLFRTLMRRIGGAKV</sequence>
<evidence type="ECO:0000256" key="2">
    <source>
        <dbReference type="ARBA" id="ARBA00022448"/>
    </source>
</evidence>
<name>A0ABS9E243_9PROT</name>
<feature type="transmembrane region" description="Helical" evidence="9">
    <location>
        <begin position="58"/>
        <end position="77"/>
    </location>
</feature>
<evidence type="ECO:0000256" key="6">
    <source>
        <dbReference type="ARBA" id="ARBA00022989"/>
    </source>
</evidence>
<comment type="subcellular location">
    <subcellularLocation>
        <location evidence="1">Cell membrane</location>
        <topology evidence="1">Multi-pass membrane protein</topology>
    </subcellularLocation>
</comment>
<evidence type="ECO:0000256" key="1">
    <source>
        <dbReference type="ARBA" id="ARBA00004651"/>
    </source>
</evidence>
<evidence type="ECO:0000256" key="9">
    <source>
        <dbReference type="SAM" id="Phobius"/>
    </source>
</evidence>
<evidence type="ECO:0000313" key="11">
    <source>
        <dbReference type="Proteomes" id="UP001521209"/>
    </source>
</evidence>
<feature type="transmembrane region" description="Helical" evidence="9">
    <location>
        <begin position="30"/>
        <end position="51"/>
    </location>
</feature>
<dbReference type="PANTHER" id="PTHR32196:SF21">
    <property type="entry name" value="ABC TRANSPORTER PERMEASE PROTEIN YPHD-RELATED"/>
    <property type="match status" value="1"/>
</dbReference>
<feature type="transmembrane region" description="Helical" evidence="9">
    <location>
        <begin position="217"/>
        <end position="245"/>
    </location>
</feature>
<keyword evidence="3" id="KW-1003">Cell membrane</keyword>
<dbReference type="PANTHER" id="PTHR32196">
    <property type="entry name" value="ABC TRANSPORTER PERMEASE PROTEIN YPHD-RELATED-RELATED"/>
    <property type="match status" value="1"/>
</dbReference>
<feature type="transmembrane region" description="Helical" evidence="9">
    <location>
        <begin position="134"/>
        <end position="154"/>
    </location>
</feature>